<keyword evidence="2" id="KW-1133">Transmembrane helix</keyword>
<dbReference type="RefSeq" id="WP_190476573.1">
    <property type="nucleotide sequence ID" value="NZ_JACJSG010000038.1"/>
</dbReference>
<gene>
    <name evidence="4" type="ORF">H6G83_24020</name>
</gene>
<name>A0ABR8DB03_9NOST</name>
<dbReference type="EMBL" id="JACJSG010000038">
    <property type="protein sequence ID" value="MBD2503638.1"/>
    <property type="molecule type" value="Genomic_DNA"/>
</dbReference>
<dbReference type="Proteomes" id="UP000661112">
    <property type="component" value="Unassembled WGS sequence"/>
</dbReference>
<evidence type="ECO:0000313" key="5">
    <source>
        <dbReference type="Proteomes" id="UP000661112"/>
    </source>
</evidence>
<evidence type="ECO:0000313" key="4">
    <source>
        <dbReference type="EMBL" id="MBD2503638.1"/>
    </source>
</evidence>
<proteinExistence type="predicted"/>
<dbReference type="SMART" id="SM00506">
    <property type="entry name" value="A1pp"/>
    <property type="match status" value="1"/>
</dbReference>
<reference evidence="4 5" key="1">
    <citation type="journal article" date="2020" name="ISME J.">
        <title>Comparative genomics reveals insights into cyanobacterial evolution and habitat adaptation.</title>
        <authorList>
            <person name="Chen M.Y."/>
            <person name="Teng W.K."/>
            <person name="Zhao L."/>
            <person name="Hu C.X."/>
            <person name="Zhou Y.K."/>
            <person name="Han B.P."/>
            <person name="Song L.R."/>
            <person name="Shu W.S."/>
        </authorList>
    </citation>
    <scope>NUCLEOTIDE SEQUENCE [LARGE SCALE GENOMIC DNA]</scope>
    <source>
        <strain evidence="4 5">FACHB-119</strain>
    </source>
</reference>
<dbReference type="Gene3D" id="3.40.220.10">
    <property type="entry name" value="Leucine Aminopeptidase, subunit E, domain 1"/>
    <property type="match status" value="1"/>
</dbReference>
<feature type="domain" description="Macro" evidence="3">
    <location>
        <begin position="288"/>
        <end position="453"/>
    </location>
</feature>
<evidence type="ECO:0000256" key="2">
    <source>
        <dbReference type="SAM" id="Phobius"/>
    </source>
</evidence>
<dbReference type="PANTHER" id="PTHR11106">
    <property type="entry name" value="GANGLIOSIDE INDUCED DIFFERENTIATION ASSOCIATED PROTEIN 2-RELATED"/>
    <property type="match status" value="1"/>
</dbReference>
<dbReference type="Pfam" id="PF01661">
    <property type="entry name" value="Macro"/>
    <property type="match status" value="1"/>
</dbReference>
<sequence length="472" mass="52923">MIPEISTISFLIGIIAGMIFYLDGWRASTGSKKLSDSQRYRGLLIVVGGGVVSPLLDKFILETDKYDFFKGYLFGVVFGWLILFISVTLLYVIWKSTKDLPQNNNSYRIGQISYSFIEIISGGINVDPIRRQQELENQIFENKLAEIKQKLRQEDPKAYVALEEQIIQSQQYALKAQKDNLETLKVAINQATSQPEQEAEKLIQDKNQLIQTLVGELELARNRYNENKEDSGKLQKIIDEYTIQLHRQENETRELRELINNFKNQVISESEFSKLITFKRINQYEMGGLFIGELAINGRLIKIYHGDITNLITDVVVSSDDSYLTMGGGVSYRIRCEGGNEIYTEAQKLVPLSLGEVVVTTAGKLSASKVFHGVVIDFDTGKGPSKEVIQQVIHTSLEKASRASYRCIAFPLLGTGAGGFSAIEALKIILNQIIKDLSNQSQSIVEVTIAIYGSVAQVIDIEAVIEEVKSNR</sequence>
<dbReference type="InterPro" id="IPR002589">
    <property type="entry name" value="Macro_dom"/>
</dbReference>
<dbReference type="InterPro" id="IPR043472">
    <property type="entry name" value="Macro_dom-like"/>
</dbReference>
<keyword evidence="2" id="KW-0472">Membrane</keyword>
<keyword evidence="2" id="KW-0812">Transmembrane</keyword>
<feature type="transmembrane region" description="Helical" evidence="2">
    <location>
        <begin position="6"/>
        <end position="22"/>
    </location>
</feature>
<evidence type="ECO:0000256" key="1">
    <source>
        <dbReference type="SAM" id="Coils"/>
    </source>
</evidence>
<dbReference type="PROSITE" id="PS51154">
    <property type="entry name" value="MACRO"/>
    <property type="match status" value="1"/>
</dbReference>
<feature type="coiled-coil region" evidence="1">
    <location>
        <begin position="174"/>
        <end position="265"/>
    </location>
</feature>
<organism evidence="4 5">
    <name type="scientific">Anabaena azotica FACHB-119</name>
    <dbReference type="NCBI Taxonomy" id="947527"/>
    <lineage>
        <taxon>Bacteria</taxon>
        <taxon>Bacillati</taxon>
        <taxon>Cyanobacteriota</taxon>
        <taxon>Cyanophyceae</taxon>
        <taxon>Nostocales</taxon>
        <taxon>Nostocaceae</taxon>
        <taxon>Anabaena</taxon>
        <taxon>Anabaena azotica</taxon>
    </lineage>
</organism>
<keyword evidence="5" id="KW-1185">Reference proteome</keyword>
<comment type="caution">
    <text evidence="4">The sequence shown here is derived from an EMBL/GenBank/DDBJ whole genome shotgun (WGS) entry which is preliminary data.</text>
</comment>
<keyword evidence="1" id="KW-0175">Coiled coil</keyword>
<feature type="transmembrane region" description="Helical" evidence="2">
    <location>
        <begin position="42"/>
        <end position="60"/>
    </location>
</feature>
<accession>A0ABR8DB03</accession>
<feature type="transmembrane region" description="Helical" evidence="2">
    <location>
        <begin position="72"/>
        <end position="94"/>
    </location>
</feature>
<dbReference type="SUPFAM" id="SSF52949">
    <property type="entry name" value="Macro domain-like"/>
    <property type="match status" value="1"/>
</dbReference>
<dbReference type="PANTHER" id="PTHR11106:SF111">
    <property type="entry name" value="MACRO DOMAIN-CONTAINING PROTEIN"/>
    <property type="match status" value="1"/>
</dbReference>
<protein>
    <submittedName>
        <fullName evidence="4">Macro domain-containing protein</fullName>
    </submittedName>
</protein>
<evidence type="ECO:0000259" key="3">
    <source>
        <dbReference type="PROSITE" id="PS51154"/>
    </source>
</evidence>